<dbReference type="EC" id="6.1.1.10" evidence="1"/>
<dbReference type="GO" id="GO:0006431">
    <property type="term" value="P:methionyl-tRNA aminoacylation"/>
    <property type="evidence" value="ECO:0007669"/>
    <property type="project" value="InterPro"/>
</dbReference>
<dbReference type="EMBL" id="CP009961">
    <property type="protein sequence ID" value="AKG39324.1"/>
    <property type="molecule type" value="Genomic_DNA"/>
</dbReference>
<dbReference type="PATRIC" id="fig|1550241.5.peg.533"/>
<evidence type="ECO:0000256" key="2">
    <source>
        <dbReference type="ARBA" id="ARBA00022598"/>
    </source>
</evidence>
<keyword evidence="3 9" id="KW-0547">Nucleotide-binding</keyword>
<dbReference type="Gene3D" id="1.10.730.10">
    <property type="entry name" value="Isoleucyl-tRNA Synthetase, Domain 1"/>
    <property type="match status" value="1"/>
</dbReference>
<proteinExistence type="inferred from homology"/>
<dbReference type="HOGENOM" id="CLU_009710_9_4_2"/>
<evidence type="ECO:0000313" key="11">
    <source>
        <dbReference type="EMBL" id="AKG39324.1"/>
    </source>
</evidence>
<dbReference type="PANTHER" id="PTHR43326:SF1">
    <property type="entry name" value="METHIONINE--TRNA LIGASE, MITOCHONDRIAL"/>
    <property type="match status" value="1"/>
</dbReference>
<evidence type="ECO:0000256" key="8">
    <source>
        <dbReference type="ARBA" id="ARBA00047364"/>
    </source>
</evidence>
<reference evidence="11 12" key="1">
    <citation type="journal article" date="2015" name="Stand. Genomic Sci.">
        <title>Complete genome sequence of and proposal of Thermofilum uzonense sp. nov. a novel hyperthermophilic crenarchaeon and emended description of the genus Thermofilum.</title>
        <authorList>
            <person name="Toshchakov S.V."/>
            <person name="Korzhenkov A.A."/>
            <person name="Samarov N.I."/>
            <person name="Mazunin I.O."/>
            <person name="Mozhey O.I."/>
            <person name="Shmyr I.S."/>
            <person name="Derbikova K.S."/>
            <person name="Taranov E.A."/>
            <person name="Dominova I.N."/>
            <person name="Bonch-Osmolovskaya E.A."/>
            <person name="Patrushev M.V."/>
            <person name="Podosokorskaya O.A."/>
            <person name="Kublanov I.V."/>
        </authorList>
    </citation>
    <scope>NUCLEOTIDE SEQUENCE [LARGE SCALE GENOMIC DNA]</scope>
    <source>
        <strain evidence="11 12">1807-2</strain>
    </source>
</reference>
<keyword evidence="2 9" id="KW-0436">Ligase</keyword>
<dbReference type="Proteomes" id="UP000067434">
    <property type="component" value="Chromosome"/>
</dbReference>
<gene>
    <name evidence="11" type="ORF">MA03_02600</name>
</gene>
<dbReference type="STRING" id="1550241.MA03_02600"/>
<dbReference type="SUPFAM" id="SSF47323">
    <property type="entry name" value="Anticodon-binding domain of a subclass of class I aminoacyl-tRNA synthetases"/>
    <property type="match status" value="1"/>
</dbReference>
<dbReference type="GeneID" id="25401085"/>
<dbReference type="InterPro" id="IPR001412">
    <property type="entry name" value="aa-tRNA-synth_I_CS"/>
</dbReference>
<dbReference type="Pfam" id="PF09334">
    <property type="entry name" value="tRNA-synt_1g"/>
    <property type="match status" value="1"/>
</dbReference>
<dbReference type="GO" id="GO:0004825">
    <property type="term" value="F:methionine-tRNA ligase activity"/>
    <property type="evidence" value="ECO:0007669"/>
    <property type="project" value="UniProtKB-EC"/>
</dbReference>
<dbReference type="GO" id="GO:0005524">
    <property type="term" value="F:ATP binding"/>
    <property type="evidence" value="ECO:0007669"/>
    <property type="project" value="UniProtKB-KW"/>
</dbReference>
<evidence type="ECO:0000256" key="3">
    <source>
        <dbReference type="ARBA" id="ARBA00022741"/>
    </source>
</evidence>
<keyword evidence="5 9" id="KW-0648">Protein biosynthesis</keyword>
<dbReference type="InterPro" id="IPR015413">
    <property type="entry name" value="Methionyl/Leucyl_tRNA_Synth"/>
</dbReference>
<dbReference type="InterPro" id="IPR023457">
    <property type="entry name" value="Met-tRNA_synth_2"/>
</dbReference>
<dbReference type="RefSeq" id="WP_052884875.1">
    <property type="nucleotide sequence ID" value="NZ_CP009961.1"/>
</dbReference>
<name>A0A0F7FIU6_9CREN</name>
<evidence type="ECO:0000256" key="7">
    <source>
        <dbReference type="ARBA" id="ARBA00030904"/>
    </source>
</evidence>
<keyword evidence="12" id="KW-1185">Reference proteome</keyword>
<dbReference type="Gene3D" id="3.40.50.620">
    <property type="entry name" value="HUPs"/>
    <property type="match status" value="1"/>
</dbReference>
<dbReference type="KEGG" id="thf:MA03_02600"/>
<dbReference type="InterPro" id="IPR009080">
    <property type="entry name" value="tRNAsynth_Ia_anticodon-bd"/>
</dbReference>
<evidence type="ECO:0000256" key="4">
    <source>
        <dbReference type="ARBA" id="ARBA00022840"/>
    </source>
</evidence>
<dbReference type="CDD" id="cd00814">
    <property type="entry name" value="MetRS_core"/>
    <property type="match status" value="1"/>
</dbReference>
<keyword evidence="6 9" id="KW-0030">Aminoacyl-tRNA synthetase</keyword>
<evidence type="ECO:0000256" key="5">
    <source>
        <dbReference type="ARBA" id="ARBA00022917"/>
    </source>
</evidence>
<dbReference type="NCBIfam" id="TIGR00398">
    <property type="entry name" value="metG"/>
    <property type="match status" value="1"/>
</dbReference>
<evidence type="ECO:0000256" key="1">
    <source>
        <dbReference type="ARBA" id="ARBA00012838"/>
    </source>
</evidence>
<accession>A0A0F7FIU6</accession>
<evidence type="ECO:0000256" key="6">
    <source>
        <dbReference type="ARBA" id="ARBA00023146"/>
    </source>
</evidence>
<keyword evidence="4 9" id="KW-0067">ATP-binding</keyword>
<dbReference type="FunFam" id="2.170.220.10:FF:000001">
    <property type="entry name" value="methionine--tRNA ligase, mitochondrial"/>
    <property type="match status" value="1"/>
</dbReference>
<dbReference type="PRINTS" id="PR01041">
    <property type="entry name" value="TRNASYNTHMET"/>
</dbReference>
<comment type="similarity">
    <text evidence="9">Belongs to the class-I aminoacyl-tRNA synthetase family.</text>
</comment>
<dbReference type="OrthoDB" id="371856at2157"/>
<comment type="catalytic activity">
    <reaction evidence="8">
        <text>tRNA(Met) + L-methionine + ATP = L-methionyl-tRNA(Met) + AMP + diphosphate</text>
        <dbReference type="Rhea" id="RHEA:13481"/>
        <dbReference type="Rhea" id="RHEA-COMP:9667"/>
        <dbReference type="Rhea" id="RHEA-COMP:9698"/>
        <dbReference type="ChEBI" id="CHEBI:30616"/>
        <dbReference type="ChEBI" id="CHEBI:33019"/>
        <dbReference type="ChEBI" id="CHEBI:57844"/>
        <dbReference type="ChEBI" id="CHEBI:78442"/>
        <dbReference type="ChEBI" id="CHEBI:78530"/>
        <dbReference type="ChEBI" id="CHEBI:456215"/>
        <dbReference type="EC" id="6.1.1.10"/>
    </reaction>
</comment>
<dbReference type="Gene3D" id="2.170.220.10">
    <property type="match status" value="1"/>
</dbReference>
<dbReference type="PROSITE" id="PS00178">
    <property type="entry name" value="AA_TRNA_LIGASE_I"/>
    <property type="match status" value="1"/>
</dbReference>
<feature type="domain" description="Methionyl/Leucyl tRNA synthetase" evidence="10">
    <location>
        <begin position="4"/>
        <end position="364"/>
    </location>
</feature>
<sequence length="497" mass="57167">MKTFYVTTPIYYPNDVPHIGHAYTTVLADVLARWHKSNGYDVFFLTGTDEHGLKLQRSAEKAGKTPKEFVDEMVPIFKKYWGLLDIQYDRFIRTTDPDHEELVGRVFERLHEKGYVYKGKYSGWYCVSCEKFYSEGEYVEKDGQKLCPIHNKPLEWVEEETYFLKLSAMQDEILHLIEEGNIIKPESYAREVANRIKKEGLRDLSVARPKSRVYWGVELPFDKDFVAYVWIDALLNYLTGVGYLRDNSRFEKYWPSAHHIIGKDILWFHSAIWFSVLRMLGVAPPKMLVVHAYIVNRGLKMGKSTGNVVMIDDLLERYGSSDAVRYLLMRLLNLEKDVEFDQNLLDSIYNGELADTYGNLVRRAGVLALRRLNGEVVKAGLDESLASLATEVISKTQQLMGDLKIAESLSLSFDLLREANAYLNRTQPWSSEDPNKPLYNVLEAIRISTNLLYPVMPKTSEIVSRSLGFEIIPPPNLAYGQTQLFKVKDAPILFKKV</sequence>
<evidence type="ECO:0000313" key="12">
    <source>
        <dbReference type="Proteomes" id="UP000067434"/>
    </source>
</evidence>
<dbReference type="InterPro" id="IPR014758">
    <property type="entry name" value="Met-tRNA_synth"/>
</dbReference>
<dbReference type="PANTHER" id="PTHR43326">
    <property type="entry name" value="METHIONYL-TRNA SYNTHETASE"/>
    <property type="match status" value="1"/>
</dbReference>
<dbReference type="InterPro" id="IPR033911">
    <property type="entry name" value="MetRS_core"/>
</dbReference>
<dbReference type="InterPro" id="IPR014729">
    <property type="entry name" value="Rossmann-like_a/b/a_fold"/>
</dbReference>
<dbReference type="SUPFAM" id="SSF52374">
    <property type="entry name" value="Nucleotidylyl transferase"/>
    <property type="match status" value="1"/>
</dbReference>
<organism evidence="11 12">
    <name type="scientific">Infirmifilum uzonense</name>
    <dbReference type="NCBI Taxonomy" id="1550241"/>
    <lineage>
        <taxon>Archaea</taxon>
        <taxon>Thermoproteota</taxon>
        <taxon>Thermoprotei</taxon>
        <taxon>Thermofilales</taxon>
        <taxon>Thermofilaceae</taxon>
        <taxon>Infirmifilum</taxon>
    </lineage>
</organism>
<protein>
    <recommendedName>
        <fullName evidence="1">methionine--tRNA ligase</fullName>
        <ecNumber evidence="1">6.1.1.10</ecNumber>
    </recommendedName>
    <alternativeName>
        <fullName evidence="7">Methionyl-tRNA synthetase</fullName>
    </alternativeName>
</protein>
<dbReference type="AlphaFoldDB" id="A0A0F7FIU6"/>
<evidence type="ECO:0000256" key="9">
    <source>
        <dbReference type="RuleBase" id="RU363039"/>
    </source>
</evidence>
<evidence type="ECO:0000259" key="10">
    <source>
        <dbReference type="Pfam" id="PF09334"/>
    </source>
</evidence>